<proteinExistence type="predicted"/>
<dbReference type="SUPFAM" id="SSF52218">
    <property type="entry name" value="Flavoproteins"/>
    <property type="match status" value="1"/>
</dbReference>
<gene>
    <name evidence="2" type="ORF">E2R66_20845</name>
</gene>
<reference evidence="2 3" key="1">
    <citation type="journal article" date="2017" name="Int. J. Syst. Evol. Microbiol.">
        <title>Mucilaginibacterpsychrotolerans sp. nov., isolated from peatlands.</title>
        <authorList>
            <person name="Deng Y."/>
            <person name="Shen L."/>
            <person name="Xu B."/>
            <person name="Liu Y."/>
            <person name="Gu Z."/>
            <person name="Liu H."/>
            <person name="Zhou Y."/>
        </authorList>
    </citation>
    <scope>NUCLEOTIDE SEQUENCE [LARGE SCALE GENOMIC DNA]</scope>
    <source>
        <strain evidence="2 3">NH7-4</strain>
    </source>
</reference>
<evidence type="ECO:0000313" key="2">
    <source>
        <dbReference type="EMBL" id="TFF34832.1"/>
    </source>
</evidence>
<dbReference type="EMBL" id="SOZE01000026">
    <property type="protein sequence ID" value="TFF34832.1"/>
    <property type="molecule type" value="Genomic_DNA"/>
</dbReference>
<name>A0A4Y8S7D8_9SPHI</name>
<dbReference type="Gene3D" id="3.40.50.360">
    <property type="match status" value="1"/>
</dbReference>
<evidence type="ECO:0000259" key="1">
    <source>
        <dbReference type="Pfam" id="PF03358"/>
    </source>
</evidence>
<organism evidence="2 3">
    <name type="scientific">Mucilaginibacter psychrotolerans</name>
    <dbReference type="NCBI Taxonomy" id="1524096"/>
    <lineage>
        <taxon>Bacteria</taxon>
        <taxon>Pseudomonadati</taxon>
        <taxon>Bacteroidota</taxon>
        <taxon>Sphingobacteriia</taxon>
        <taxon>Sphingobacteriales</taxon>
        <taxon>Sphingobacteriaceae</taxon>
        <taxon>Mucilaginibacter</taxon>
    </lineage>
</organism>
<evidence type="ECO:0000313" key="3">
    <source>
        <dbReference type="Proteomes" id="UP000297540"/>
    </source>
</evidence>
<dbReference type="Proteomes" id="UP000297540">
    <property type="component" value="Unassembled WGS sequence"/>
</dbReference>
<accession>A0A4Y8S7D8</accession>
<protein>
    <submittedName>
        <fullName evidence="2">Flavodoxin family protein</fullName>
    </submittedName>
</protein>
<dbReference type="AlphaFoldDB" id="A0A4Y8S7D8"/>
<keyword evidence="3" id="KW-1185">Reference proteome</keyword>
<dbReference type="InterPro" id="IPR029039">
    <property type="entry name" value="Flavoprotein-like_sf"/>
</dbReference>
<comment type="caution">
    <text evidence="2">The sequence shown here is derived from an EMBL/GenBank/DDBJ whole genome shotgun (WGS) entry which is preliminary data.</text>
</comment>
<dbReference type="InterPro" id="IPR005025">
    <property type="entry name" value="FMN_Rdtase-like_dom"/>
</dbReference>
<feature type="domain" description="NADPH-dependent FMN reductase-like" evidence="1">
    <location>
        <begin position="3"/>
        <end position="154"/>
    </location>
</feature>
<dbReference type="Pfam" id="PF03358">
    <property type="entry name" value="FMN_red"/>
    <property type="match status" value="1"/>
</dbReference>
<dbReference type="GO" id="GO:0016491">
    <property type="term" value="F:oxidoreductase activity"/>
    <property type="evidence" value="ECO:0007669"/>
    <property type="project" value="InterPro"/>
</dbReference>
<sequence>MIMKAFILNCTLKPSPKFSNTDALIKKAVAQLQEQGAETEVLRLVDYNVKFGNESDLGDGDQWPILLKKIQDCNIFILATPIWMGRLASTAQLVIERLDAIFHEEGFADEETGQYFTYNKVAGCLITGNEDGAHSCAAQVLWAMQEFGFTIPPNVNAYWVGLAGRGKNYVEADGEKHYFTNQTVRYLVANLMFFAKLLKEHPIDTNLRELDEKAKQARRQIN</sequence>
<dbReference type="OrthoDB" id="8853249at2"/>